<dbReference type="EMBL" id="JASSZA010000006">
    <property type="protein sequence ID" value="KAK2107879.1"/>
    <property type="molecule type" value="Genomic_DNA"/>
</dbReference>
<feature type="compositionally biased region" description="Basic and acidic residues" evidence="2">
    <location>
        <begin position="13"/>
        <end position="31"/>
    </location>
</feature>
<evidence type="ECO:0000313" key="3">
    <source>
        <dbReference type="EMBL" id="KAK2107879.1"/>
    </source>
</evidence>
<accession>A0ABQ9VES4</accession>
<proteinExistence type="predicted"/>
<dbReference type="Proteomes" id="UP001266305">
    <property type="component" value="Unassembled WGS sequence"/>
</dbReference>
<feature type="region of interest" description="Disordered" evidence="2">
    <location>
        <begin position="1"/>
        <end position="56"/>
    </location>
</feature>
<reference evidence="3 4" key="1">
    <citation type="submission" date="2023-05" db="EMBL/GenBank/DDBJ databases">
        <title>B98-5 Cell Line De Novo Hybrid Assembly: An Optical Mapping Approach.</title>
        <authorList>
            <person name="Kananen K."/>
            <person name="Auerbach J.A."/>
            <person name="Kautto E."/>
            <person name="Blachly J.S."/>
        </authorList>
    </citation>
    <scope>NUCLEOTIDE SEQUENCE [LARGE SCALE GENOMIC DNA]</scope>
    <source>
        <strain evidence="3">B95-8</strain>
        <tissue evidence="3">Cell line</tissue>
    </source>
</reference>
<sequence>MEDANSNVNADLEVPKLQEPLKKPRKQHEPLRSCSGCAGPRLPPPGSQAPAVAPAVRGPLEASPWASAPTRAAALMDPRRTSSAELRDAASLPAAGEGSLLEELELLSPWEEREESRRSRGREEMALVRRASPRVPLVRRLALCSQVRSPAGTRGVLDPVLQREGQLELGVRGMRVTGLGAVSLDCGPSGKAPFERQLGCTKVITAVVTLQVIGTSGSGSGSVRKPASEMQLRVQSWQEELEQLKTCPELVQLLQQTVWSYQYDGYFTSSQLCEGVPKDTLELLYRKDNQILGLTSQLESLNLEKESLQQEVRMLKSKVGELNEQLGILMETVQAKDEVIIKLSKGDGSRPPPTTAPVSPSAAPIGRDQLELDRLKVRAGQVFW</sequence>
<comment type="caution">
    <text evidence="3">The sequence shown here is derived from an EMBL/GenBank/DDBJ whole genome shotgun (WGS) entry which is preliminary data.</text>
</comment>
<evidence type="ECO:0000313" key="4">
    <source>
        <dbReference type="Proteomes" id="UP001266305"/>
    </source>
</evidence>
<keyword evidence="1" id="KW-0175">Coiled coil</keyword>
<name>A0ABQ9VES4_SAGOE</name>
<organism evidence="3 4">
    <name type="scientific">Saguinus oedipus</name>
    <name type="common">Cotton-top tamarin</name>
    <name type="synonym">Oedipomidas oedipus</name>
    <dbReference type="NCBI Taxonomy" id="9490"/>
    <lineage>
        <taxon>Eukaryota</taxon>
        <taxon>Metazoa</taxon>
        <taxon>Chordata</taxon>
        <taxon>Craniata</taxon>
        <taxon>Vertebrata</taxon>
        <taxon>Euteleostomi</taxon>
        <taxon>Mammalia</taxon>
        <taxon>Eutheria</taxon>
        <taxon>Euarchontoglires</taxon>
        <taxon>Primates</taxon>
        <taxon>Haplorrhini</taxon>
        <taxon>Platyrrhini</taxon>
        <taxon>Cebidae</taxon>
        <taxon>Callitrichinae</taxon>
        <taxon>Saguinus</taxon>
    </lineage>
</organism>
<gene>
    <name evidence="3" type="ORF">P7K49_013044</name>
</gene>
<keyword evidence="4" id="KW-1185">Reference proteome</keyword>
<evidence type="ECO:0000256" key="2">
    <source>
        <dbReference type="SAM" id="MobiDB-lite"/>
    </source>
</evidence>
<protein>
    <submittedName>
        <fullName evidence="3">Uncharacterized protein</fullName>
    </submittedName>
</protein>
<feature type="region of interest" description="Disordered" evidence="2">
    <location>
        <begin position="344"/>
        <end position="364"/>
    </location>
</feature>
<feature type="coiled-coil region" evidence="1">
    <location>
        <begin position="291"/>
        <end position="325"/>
    </location>
</feature>
<evidence type="ECO:0000256" key="1">
    <source>
        <dbReference type="SAM" id="Coils"/>
    </source>
</evidence>